<dbReference type="PATRIC" id="fig|45056.6.peg.81"/>
<feature type="transmembrane region" description="Helical" evidence="9">
    <location>
        <begin position="305"/>
        <end position="323"/>
    </location>
</feature>
<evidence type="ECO:0000313" key="11">
    <source>
        <dbReference type="EMBL" id="VEH84759.1"/>
    </source>
</evidence>
<evidence type="ECO:0000256" key="1">
    <source>
        <dbReference type="ARBA" id="ARBA00002265"/>
    </source>
</evidence>
<protein>
    <submittedName>
        <fullName evidence="10">Permease</fullName>
    </submittedName>
</protein>
<dbReference type="NCBIfam" id="TIGR04408">
    <property type="entry name" value="LptG_lptG"/>
    <property type="match status" value="1"/>
</dbReference>
<evidence type="ECO:0000256" key="3">
    <source>
        <dbReference type="ARBA" id="ARBA00007725"/>
    </source>
</evidence>
<gene>
    <name evidence="11" type="primary">lptG</name>
    <name evidence="10" type="ORF">Lade_0077</name>
    <name evidence="11" type="ORF">NCTC12735_00378</name>
</gene>
<name>A0A0W0R310_9GAMM</name>
<comment type="subcellular location">
    <subcellularLocation>
        <location evidence="2">Cell membrane</location>
        <topology evidence="2">Multi-pass membrane protein</topology>
    </subcellularLocation>
</comment>
<keyword evidence="12" id="KW-1185">Reference proteome</keyword>
<keyword evidence="7 9" id="KW-0472">Membrane</keyword>
<accession>A0A0W0R310</accession>
<dbReference type="InterPro" id="IPR005495">
    <property type="entry name" value="LptG/LptF_permease"/>
</dbReference>
<comment type="subunit">
    <text evidence="8">Component of the lipopolysaccharide transport and assembly complex. The LptBFG transporter is composed of two ATP-binding proteins (LptB) and two transmembrane proteins (LptF and LptG).</text>
</comment>
<evidence type="ECO:0000256" key="2">
    <source>
        <dbReference type="ARBA" id="ARBA00004651"/>
    </source>
</evidence>
<dbReference type="Proteomes" id="UP000281170">
    <property type="component" value="Plasmid 9"/>
</dbReference>
<feature type="transmembrane region" description="Helical" evidence="9">
    <location>
        <begin position="275"/>
        <end position="293"/>
    </location>
</feature>
<dbReference type="RefSeq" id="WP_058461183.1">
    <property type="nucleotide sequence ID" value="NZ_CAAAHS010000003.1"/>
</dbReference>
<evidence type="ECO:0000313" key="13">
    <source>
        <dbReference type="Proteomes" id="UP000281170"/>
    </source>
</evidence>
<evidence type="ECO:0000313" key="10">
    <source>
        <dbReference type="EMBL" id="KTC65419.1"/>
    </source>
</evidence>
<geneLocation type="plasmid" evidence="11 13">
    <name>9</name>
</geneLocation>
<sequence>MKNRILDRYIAKTILASIGLVTLMLSGLQIFILFVNQLDDLGKANYGFVQAAFFVLLQMPYQVYLFFPMASLLGSLIGLGIMANHRELVVMRAAGMSIGQVTVAVLKAALIVILIVTALSETIVPRLAQLGTDQRLQALSSGQAFRTSKGIWLRYENNFIAVGSLQPNNTLQNVNQFHFDEKHNLQFARLINQVRLVNNNWIASDVAETRLYDDHTETKQIKKMVWEVPLKPGLLNMSGKESEEMTLSELRHFLHDQKMDHHALFSFKLSFWQRIIQPFTTVVMMILAIPFIFGPLRSSTMGSKLLAGATVGFGFHIINRFFGPIGQVFQWPAEVAAFAPTFLFALLGLYLIKRVR</sequence>
<feature type="transmembrane region" description="Helical" evidence="9">
    <location>
        <begin position="95"/>
        <end position="119"/>
    </location>
</feature>
<keyword evidence="11" id="KW-0614">Plasmid</keyword>
<evidence type="ECO:0000256" key="5">
    <source>
        <dbReference type="ARBA" id="ARBA00022692"/>
    </source>
</evidence>
<dbReference type="EMBL" id="LR134418">
    <property type="protein sequence ID" value="VEH84759.1"/>
    <property type="molecule type" value="Genomic_DNA"/>
</dbReference>
<reference evidence="10 12" key="1">
    <citation type="submission" date="2015-11" db="EMBL/GenBank/DDBJ databases">
        <title>Identification of large and diverse effector repertoires of 38 Legionella species.</title>
        <authorList>
            <person name="Burstein D."/>
            <person name="Amaro F."/>
            <person name="Zusman T."/>
            <person name="Lifshitz Z."/>
            <person name="Cohen O."/>
            <person name="Gilbert J.A."/>
            <person name="Pupko T."/>
            <person name="Shuman H.A."/>
            <person name="Segal G."/>
        </authorList>
    </citation>
    <scope>NUCLEOTIDE SEQUENCE [LARGE SCALE GENOMIC DNA]</scope>
    <source>
        <strain evidence="10 12">1762-AUS-E</strain>
    </source>
</reference>
<dbReference type="GO" id="GO:0055085">
    <property type="term" value="P:transmembrane transport"/>
    <property type="evidence" value="ECO:0007669"/>
    <property type="project" value="InterPro"/>
</dbReference>
<evidence type="ECO:0000256" key="8">
    <source>
        <dbReference type="ARBA" id="ARBA00026081"/>
    </source>
</evidence>
<feature type="transmembrane region" description="Helical" evidence="9">
    <location>
        <begin position="12"/>
        <end position="35"/>
    </location>
</feature>
<reference evidence="11 13" key="2">
    <citation type="submission" date="2018-12" db="EMBL/GenBank/DDBJ databases">
        <authorList>
            <consortium name="Pathogen Informatics"/>
        </authorList>
    </citation>
    <scope>NUCLEOTIDE SEQUENCE [LARGE SCALE GENOMIC DNA]</scope>
    <source>
        <strain evidence="11 13">NCTC12735</strain>
        <plasmid evidence="13">9</plasmid>
    </source>
</reference>
<dbReference type="KEGG" id="ladl:NCTC12735_00378"/>
<comment type="similarity">
    <text evidence="3">Belongs to the LptF/LptG family.</text>
</comment>
<proteinExistence type="inferred from homology"/>
<keyword evidence="5 9" id="KW-0812">Transmembrane</keyword>
<keyword evidence="4" id="KW-1003">Cell membrane</keyword>
<evidence type="ECO:0000256" key="7">
    <source>
        <dbReference type="ARBA" id="ARBA00023136"/>
    </source>
</evidence>
<evidence type="ECO:0000256" key="6">
    <source>
        <dbReference type="ARBA" id="ARBA00022989"/>
    </source>
</evidence>
<dbReference type="OrthoDB" id="9776227at2"/>
<feature type="transmembrane region" description="Helical" evidence="9">
    <location>
        <begin position="335"/>
        <end position="352"/>
    </location>
</feature>
<evidence type="ECO:0000313" key="12">
    <source>
        <dbReference type="Proteomes" id="UP000054859"/>
    </source>
</evidence>
<organism evidence="10 12">
    <name type="scientific">Legionella adelaidensis</name>
    <dbReference type="NCBI Taxonomy" id="45056"/>
    <lineage>
        <taxon>Bacteria</taxon>
        <taxon>Pseudomonadati</taxon>
        <taxon>Pseudomonadota</taxon>
        <taxon>Gammaproteobacteria</taxon>
        <taxon>Legionellales</taxon>
        <taxon>Legionellaceae</taxon>
        <taxon>Legionella</taxon>
    </lineage>
</organism>
<feature type="transmembrane region" description="Helical" evidence="9">
    <location>
        <begin position="63"/>
        <end position="83"/>
    </location>
</feature>
<dbReference type="GO" id="GO:0043190">
    <property type="term" value="C:ATP-binding cassette (ABC) transporter complex"/>
    <property type="evidence" value="ECO:0007669"/>
    <property type="project" value="InterPro"/>
</dbReference>
<dbReference type="InterPro" id="IPR030923">
    <property type="entry name" value="LptG"/>
</dbReference>
<evidence type="ECO:0000256" key="4">
    <source>
        <dbReference type="ARBA" id="ARBA00022475"/>
    </source>
</evidence>
<evidence type="ECO:0000256" key="9">
    <source>
        <dbReference type="SAM" id="Phobius"/>
    </source>
</evidence>
<dbReference type="AlphaFoldDB" id="A0A0W0R310"/>
<comment type="function">
    <text evidence="1">Part of the ABC transporter complex LptBFG involved in the translocation of lipopolysaccharide (LPS) from the inner membrane to the outer membrane.</text>
</comment>
<dbReference type="STRING" id="45056.Lade_0077"/>
<dbReference type="EMBL" id="LNKA01000001">
    <property type="protein sequence ID" value="KTC65419.1"/>
    <property type="molecule type" value="Genomic_DNA"/>
</dbReference>
<keyword evidence="6 9" id="KW-1133">Transmembrane helix</keyword>
<dbReference type="Proteomes" id="UP000054859">
    <property type="component" value="Unassembled WGS sequence"/>
</dbReference>
<dbReference type="PANTHER" id="PTHR33529">
    <property type="entry name" value="SLR0882 PROTEIN-RELATED"/>
    <property type="match status" value="1"/>
</dbReference>
<dbReference type="PANTHER" id="PTHR33529:SF2">
    <property type="entry name" value="LIPOPOLYSACCHARIDE EXPORT SYSTEM PERMEASE PROTEIN LPTG"/>
    <property type="match status" value="1"/>
</dbReference>
<dbReference type="Pfam" id="PF03739">
    <property type="entry name" value="LptF_LptG"/>
    <property type="match status" value="1"/>
</dbReference>
<dbReference type="GO" id="GO:0015920">
    <property type="term" value="P:lipopolysaccharide transport"/>
    <property type="evidence" value="ECO:0007669"/>
    <property type="project" value="TreeGrafter"/>
</dbReference>